<protein>
    <submittedName>
        <fullName evidence="2">ATP synthase F0 subunit 8</fullName>
    </submittedName>
</protein>
<feature type="transmembrane region" description="Helical" evidence="1">
    <location>
        <begin position="12"/>
        <end position="31"/>
    </location>
</feature>
<organism evidence="2">
    <name type="scientific">Homolobus sp. QL-2013</name>
    <dbReference type="NCBI Taxonomy" id="1421595"/>
    <lineage>
        <taxon>Eukaryota</taxon>
        <taxon>Metazoa</taxon>
        <taxon>Ecdysozoa</taxon>
        <taxon>Arthropoda</taxon>
        <taxon>Hexapoda</taxon>
        <taxon>Insecta</taxon>
        <taxon>Pterygota</taxon>
        <taxon>Neoptera</taxon>
        <taxon>Endopterygota</taxon>
        <taxon>Hymenoptera</taxon>
        <taxon>Apocrita</taxon>
        <taxon>Ichneumonoidea</taxon>
        <taxon>Braconidae</taxon>
        <taxon>Homolobinae</taxon>
        <taxon>Homolobus</taxon>
    </lineage>
</organism>
<geneLocation type="mitochondrion" evidence="2"/>
<gene>
    <name evidence="2" type="primary">ATP8</name>
</gene>
<proteinExistence type="predicted"/>
<name>A0A0A6ZLU5_9HYME</name>
<evidence type="ECO:0000313" key="2">
    <source>
        <dbReference type="EMBL" id="AHA52527.1"/>
    </source>
</evidence>
<keyword evidence="1" id="KW-0812">Transmembrane</keyword>
<evidence type="ECO:0000256" key="1">
    <source>
        <dbReference type="SAM" id="Phobius"/>
    </source>
</evidence>
<accession>A0A0A6ZLU5</accession>
<dbReference type="AlphaFoldDB" id="A0A0A6ZLU5"/>
<sequence>MPQMSNLDWMFLLMYFLFIYLILMIYLYFMFKNKVYLVDYLLLKNKYFMKWY</sequence>
<dbReference type="EMBL" id="KF385873">
    <property type="protein sequence ID" value="AHA52527.1"/>
    <property type="molecule type" value="Genomic_DNA"/>
</dbReference>
<keyword evidence="1" id="KW-1133">Transmembrane helix</keyword>
<keyword evidence="1" id="KW-0472">Membrane</keyword>
<keyword evidence="2" id="KW-0496">Mitochondrion</keyword>
<reference evidence="2" key="1">
    <citation type="submission" date="2013-07" db="EMBL/GenBank/DDBJ databases">
        <title>The comparative mitochondrial genomes from Braconidae subfamilies and the phylogeny of the Hymenoptera.</title>
        <authorList>
            <person name="Li Q."/>
            <person name="Wei S.J."/>
            <person name="Chen X.X."/>
        </authorList>
    </citation>
    <scope>NUCLEOTIDE SEQUENCE</scope>
</reference>